<dbReference type="SUPFAM" id="SSF53383">
    <property type="entry name" value="PLP-dependent transferases"/>
    <property type="match status" value="1"/>
</dbReference>
<dbReference type="STRING" id="1035188.HMPREF9952_0413"/>
<dbReference type="GO" id="GO:0019346">
    <property type="term" value="P:transsulfuration"/>
    <property type="evidence" value="ECO:0007669"/>
    <property type="project" value="InterPro"/>
</dbReference>
<dbReference type="AlphaFoldDB" id="F9QAB3"/>
<dbReference type="InterPro" id="IPR015424">
    <property type="entry name" value="PyrdxlP-dep_Trfase"/>
</dbReference>
<dbReference type="InterPro" id="IPR015421">
    <property type="entry name" value="PyrdxlP-dep_Trfase_major"/>
</dbReference>
<evidence type="ECO:0000256" key="1">
    <source>
        <dbReference type="ARBA" id="ARBA00001933"/>
    </source>
</evidence>
<evidence type="ECO:0000256" key="2">
    <source>
        <dbReference type="ARBA" id="ARBA00022898"/>
    </source>
</evidence>
<dbReference type="EMBL" id="AFUV01000015">
    <property type="protein sequence ID" value="EGV05596.1"/>
    <property type="molecule type" value="Genomic_DNA"/>
</dbReference>
<dbReference type="InterPro" id="IPR000277">
    <property type="entry name" value="Cys/Met-Metab_PyrdxlP-dep_enz"/>
</dbReference>
<comment type="caution">
    <text evidence="4">The sequence shown here is derived from an EMBL/GenBank/DDBJ whole genome shotgun (WGS) entry which is preliminary data.</text>
</comment>
<dbReference type="PANTHER" id="PTHR11808">
    <property type="entry name" value="TRANS-SULFURATION ENZYME FAMILY MEMBER"/>
    <property type="match status" value="1"/>
</dbReference>
<protein>
    <submittedName>
        <fullName evidence="4">Cystathionine gamma-synthase domain protein</fullName>
    </submittedName>
</protein>
<evidence type="ECO:0000313" key="5">
    <source>
        <dbReference type="Proteomes" id="UP000006235"/>
    </source>
</evidence>
<name>F9QAB3_9PAST</name>
<evidence type="ECO:0000256" key="3">
    <source>
        <dbReference type="RuleBase" id="RU362118"/>
    </source>
</evidence>
<dbReference type="GO" id="GO:0016846">
    <property type="term" value="F:carbon-sulfur lyase activity"/>
    <property type="evidence" value="ECO:0007669"/>
    <property type="project" value="TreeGrafter"/>
</dbReference>
<evidence type="ECO:0000313" key="4">
    <source>
        <dbReference type="EMBL" id="EGV05596.1"/>
    </source>
</evidence>
<dbReference type="PANTHER" id="PTHR11808:SF90">
    <property type="entry name" value="CYSTATHIONINE GAMMA-SYNTHASE"/>
    <property type="match status" value="1"/>
</dbReference>
<reference evidence="4 5" key="1">
    <citation type="submission" date="2011-07" db="EMBL/GenBank/DDBJ databases">
        <authorList>
            <person name="Harkins D.M."/>
            <person name="Madupu R."/>
            <person name="Durkin A.S."/>
            <person name="Torralba M."/>
            <person name="Methe B."/>
            <person name="Sutton G.G."/>
            <person name="Nelson K.E."/>
        </authorList>
    </citation>
    <scope>NUCLEOTIDE SEQUENCE [LARGE SCALE GENOMIC DNA]</scope>
    <source>
        <strain evidence="4 5">HK 85</strain>
    </source>
</reference>
<comment type="similarity">
    <text evidence="3">Belongs to the trans-sulfuration enzymes family.</text>
</comment>
<dbReference type="Gene3D" id="3.40.640.10">
    <property type="entry name" value="Type I PLP-dependent aspartate aminotransferase-like (Major domain)"/>
    <property type="match status" value="1"/>
</dbReference>
<sequence length="84" mass="9230">MTTTYQIDTLLAQAGNRSDAPTGAVSAPIYLSTAYGHHGIGESTGYDYTRTKNPTRTVLEDTIAKLENGDRGFAFLPVWQLFKF</sequence>
<dbReference type="GO" id="GO:0005737">
    <property type="term" value="C:cytoplasm"/>
    <property type="evidence" value="ECO:0007669"/>
    <property type="project" value="TreeGrafter"/>
</dbReference>
<dbReference type="GO" id="GO:0030170">
    <property type="term" value="F:pyridoxal phosphate binding"/>
    <property type="evidence" value="ECO:0007669"/>
    <property type="project" value="InterPro"/>
</dbReference>
<comment type="cofactor">
    <cofactor evidence="1 3">
        <name>pyridoxal 5'-phosphate</name>
        <dbReference type="ChEBI" id="CHEBI:597326"/>
    </cofactor>
</comment>
<keyword evidence="2 3" id="KW-0663">Pyridoxal phosphate</keyword>
<proteinExistence type="inferred from homology"/>
<gene>
    <name evidence="4" type="ORF">HMPREF9952_0413</name>
</gene>
<accession>F9QAB3</accession>
<organism evidence="4 5">
    <name type="scientific">Haemophilus pittmaniae HK 85</name>
    <dbReference type="NCBI Taxonomy" id="1035188"/>
    <lineage>
        <taxon>Bacteria</taxon>
        <taxon>Pseudomonadati</taxon>
        <taxon>Pseudomonadota</taxon>
        <taxon>Gammaproteobacteria</taxon>
        <taxon>Pasteurellales</taxon>
        <taxon>Pasteurellaceae</taxon>
        <taxon>Haemophilus</taxon>
    </lineage>
</organism>
<dbReference type="Pfam" id="PF01053">
    <property type="entry name" value="Cys_Met_Meta_PP"/>
    <property type="match status" value="1"/>
</dbReference>
<dbReference type="Proteomes" id="UP000006235">
    <property type="component" value="Unassembled WGS sequence"/>
</dbReference>